<dbReference type="RefSeq" id="WP_199705499.1">
    <property type="nucleotide sequence ID" value="NZ_JAEMNV010000005.1"/>
</dbReference>
<dbReference type="NCBIfam" id="NF046121">
    <property type="entry name" value="lipo_SCO7460"/>
    <property type="match status" value="1"/>
</dbReference>
<feature type="chain" id="PRO_5037220405" evidence="1">
    <location>
        <begin position="19"/>
        <end position="345"/>
    </location>
</feature>
<feature type="signal peptide" evidence="1">
    <location>
        <begin position="1"/>
        <end position="18"/>
    </location>
</feature>
<evidence type="ECO:0000313" key="3">
    <source>
        <dbReference type="Proteomes" id="UP000655868"/>
    </source>
</evidence>
<reference evidence="2" key="1">
    <citation type="submission" date="2020-12" db="EMBL/GenBank/DDBJ databases">
        <title>Antrihabitans popcorni sp. nov. and Antrihabitans auranticaus sp. nov., isolated from a larva cave.</title>
        <authorList>
            <person name="Lee S.D."/>
            <person name="Kim I.S."/>
        </authorList>
    </citation>
    <scope>NUCLEOTIDE SEQUENCE</scope>
    <source>
        <strain evidence="2">YC3-6</strain>
    </source>
</reference>
<gene>
    <name evidence="2" type="ORF">JGU71_17160</name>
</gene>
<dbReference type="EMBL" id="JAEMNV010000005">
    <property type="protein sequence ID" value="MBJ8340622.1"/>
    <property type="molecule type" value="Genomic_DNA"/>
</dbReference>
<accession>A0A934U4S2</accession>
<keyword evidence="3" id="KW-1185">Reference proteome</keyword>
<comment type="caution">
    <text evidence="2">The sequence shown here is derived from an EMBL/GenBank/DDBJ whole genome shotgun (WGS) entry which is preliminary data.</text>
</comment>
<organism evidence="2 3">
    <name type="scientific">Antrihabitans stalagmiti</name>
    <dbReference type="NCBI Taxonomy" id="2799499"/>
    <lineage>
        <taxon>Bacteria</taxon>
        <taxon>Bacillati</taxon>
        <taxon>Actinomycetota</taxon>
        <taxon>Actinomycetes</taxon>
        <taxon>Mycobacteriales</taxon>
        <taxon>Nocardiaceae</taxon>
        <taxon>Antrihabitans</taxon>
    </lineage>
</organism>
<dbReference type="Proteomes" id="UP000655868">
    <property type="component" value="Unassembled WGS sequence"/>
</dbReference>
<evidence type="ECO:0000313" key="2">
    <source>
        <dbReference type="EMBL" id="MBJ8340622.1"/>
    </source>
</evidence>
<protein>
    <submittedName>
        <fullName evidence="2">Uncharacterized protein</fullName>
    </submittedName>
</protein>
<proteinExistence type="predicted"/>
<name>A0A934U4S2_9NOCA</name>
<keyword evidence="1" id="KW-0732">Signal</keyword>
<dbReference type="PROSITE" id="PS51257">
    <property type="entry name" value="PROKAR_LIPOPROTEIN"/>
    <property type="match status" value="1"/>
</dbReference>
<sequence length="345" mass="36763">MRRRPIVPVLLIGATAMAATMLTSCSVFGTADDERLAKDIAEQQFPGQLELIDARNLWPAQGGSEITFAIVGDADAVVRLRIDSDEADGSGRCDGTSCAAALTEKVTRARELASETRALLDSFDECGHPVVGLNEQASIPWVAASVTNENVATVLAELTSCAEQWRDTAAARGIVLAPDRTRLGVNIVDLDTAAKLPDADSDLPSLIRLSFGDRTAALTHDAYLSASLPVTVGEPVASMRIVMPFDQGQEYESRVIPNVEKWLNANNLDLGISQAGMLGVTELEPGTVDRIHGYVVVCDPPPQGKQCIGDHAVGVVTDLDGNPTGEFTLYRDLRDGTGVLRLPTE</sequence>
<dbReference type="AlphaFoldDB" id="A0A934U4S2"/>
<evidence type="ECO:0000256" key="1">
    <source>
        <dbReference type="SAM" id="SignalP"/>
    </source>
</evidence>